<feature type="compositionally biased region" description="Basic and acidic residues" evidence="5">
    <location>
        <begin position="346"/>
        <end position="359"/>
    </location>
</feature>
<feature type="transmembrane region" description="Helical" evidence="6">
    <location>
        <begin position="287"/>
        <end position="306"/>
    </location>
</feature>
<feature type="transmembrane region" description="Helical" evidence="6">
    <location>
        <begin position="60"/>
        <end position="81"/>
    </location>
</feature>
<reference evidence="7 8" key="1">
    <citation type="submission" date="2022-09" db="EMBL/GenBank/DDBJ databases">
        <authorList>
            <person name="Palmer J.M."/>
        </authorList>
    </citation>
    <scope>NUCLEOTIDE SEQUENCE [LARGE SCALE GENOMIC DNA]</scope>
    <source>
        <strain evidence="7 8">DSM 7382</strain>
    </source>
</reference>
<evidence type="ECO:0000313" key="8">
    <source>
        <dbReference type="Proteomes" id="UP001385951"/>
    </source>
</evidence>
<dbReference type="GO" id="GO:0016020">
    <property type="term" value="C:membrane"/>
    <property type="evidence" value="ECO:0007669"/>
    <property type="project" value="UniProtKB-SubCell"/>
</dbReference>
<evidence type="ECO:0000256" key="6">
    <source>
        <dbReference type="SAM" id="Phobius"/>
    </source>
</evidence>
<dbReference type="AlphaFoldDB" id="A0AAW0FJQ0"/>
<evidence type="ECO:0000256" key="5">
    <source>
        <dbReference type="SAM" id="MobiDB-lite"/>
    </source>
</evidence>
<dbReference type="InterPro" id="IPR007568">
    <property type="entry name" value="RTA1"/>
</dbReference>
<comment type="caution">
    <text evidence="7">The sequence shown here is derived from an EMBL/GenBank/DDBJ whole genome shotgun (WGS) entry which is preliminary data.</text>
</comment>
<dbReference type="PANTHER" id="PTHR31465:SF1">
    <property type="entry name" value="PROTEIN RTA1-RELATED"/>
    <property type="match status" value="1"/>
</dbReference>
<feature type="transmembrane region" description="Helical" evidence="6">
    <location>
        <begin position="166"/>
        <end position="190"/>
    </location>
</feature>
<evidence type="ECO:0000256" key="1">
    <source>
        <dbReference type="ARBA" id="ARBA00004141"/>
    </source>
</evidence>
<sequence>MISKLLPVKKPSSISNYTRILSIAILVLALTSSTYAQTSLPPRPADPYADPAHDIYNPLRYIASNALTSVAFALILLVALAQTFLTWKIGGKSMLAMVIASYTFCVGLGLRFGLHAQPESKGIYIAEYLFVVLSPCGFIAANYVLLGRLSRWLRCDRHLLIRPQKITLVFVMSDVVTFLVQAAGGSVSVSNKASTSLTGSRIFLAGLALQLVSFLFFSILYVRFLLRVYKLEPTAWSRDQGKPFLQDWRSLAMAMVISCIGILIRSLYRTIELSEGYLGHLATTEAFFYGLDTLPLFIAIAIYVPFWPGRYVPDIEELKALEEKWKLEGAGARDEEKATSSATGSERVEGVNERLPVEN</sequence>
<evidence type="ECO:0000256" key="3">
    <source>
        <dbReference type="ARBA" id="ARBA00022989"/>
    </source>
</evidence>
<dbReference type="Proteomes" id="UP001385951">
    <property type="component" value="Unassembled WGS sequence"/>
</dbReference>
<proteinExistence type="predicted"/>
<dbReference type="Pfam" id="PF04479">
    <property type="entry name" value="RTA1"/>
    <property type="match status" value="1"/>
</dbReference>
<accession>A0AAW0FJQ0</accession>
<name>A0AAW0FJQ0_9APHY</name>
<comment type="subcellular location">
    <subcellularLocation>
        <location evidence="1">Membrane</location>
        <topology evidence="1">Multi-pass membrane protein</topology>
    </subcellularLocation>
</comment>
<keyword evidence="2 6" id="KW-0812">Transmembrane</keyword>
<evidence type="ECO:0008006" key="9">
    <source>
        <dbReference type="Google" id="ProtNLM"/>
    </source>
</evidence>
<keyword evidence="4 6" id="KW-0472">Membrane</keyword>
<evidence type="ECO:0000256" key="2">
    <source>
        <dbReference type="ARBA" id="ARBA00022692"/>
    </source>
</evidence>
<evidence type="ECO:0000313" key="7">
    <source>
        <dbReference type="EMBL" id="KAK7681660.1"/>
    </source>
</evidence>
<feature type="compositionally biased region" description="Basic and acidic residues" evidence="5">
    <location>
        <begin position="329"/>
        <end position="338"/>
    </location>
</feature>
<keyword evidence="3 6" id="KW-1133">Transmembrane helix</keyword>
<feature type="transmembrane region" description="Helical" evidence="6">
    <location>
        <begin position="125"/>
        <end position="145"/>
    </location>
</feature>
<organism evidence="7 8">
    <name type="scientific">Cerrena zonata</name>
    <dbReference type="NCBI Taxonomy" id="2478898"/>
    <lineage>
        <taxon>Eukaryota</taxon>
        <taxon>Fungi</taxon>
        <taxon>Dikarya</taxon>
        <taxon>Basidiomycota</taxon>
        <taxon>Agaricomycotina</taxon>
        <taxon>Agaricomycetes</taxon>
        <taxon>Polyporales</taxon>
        <taxon>Cerrenaceae</taxon>
        <taxon>Cerrena</taxon>
    </lineage>
</organism>
<feature type="region of interest" description="Disordered" evidence="5">
    <location>
        <begin position="329"/>
        <end position="359"/>
    </location>
</feature>
<dbReference type="EMBL" id="JASBNA010000040">
    <property type="protein sequence ID" value="KAK7681660.1"/>
    <property type="molecule type" value="Genomic_DNA"/>
</dbReference>
<dbReference type="PANTHER" id="PTHR31465">
    <property type="entry name" value="PROTEIN RTA1-RELATED"/>
    <property type="match status" value="1"/>
</dbReference>
<protein>
    <recommendedName>
        <fullName evidence="9">RTA1-like protein</fullName>
    </recommendedName>
</protein>
<feature type="transmembrane region" description="Helical" evidence="6">
    <location>
        <begin position="93"/>
        <end position="113"/>
    </location>
</feature>
<keyword evidence="8" id="KW-1185">Reference proteome</keyword>
<evidence type="ECO:0000256" key="4">
    <source>
        <dbReference type="ARBA" id="ARBA00023136"/>
    </source>
</evidence>
<feature type="transmembrane region" description="Helical" evidence="6">
    <location>
        <begin position="202"/>
        <end position="226"/>
    </location>
</feature>
<feature type="transmembrane region" description="Helical" evidence="6">
    <location>
        <begin position="247"/>
        <end position="267"/>
    </location>
</feature>
<gene>
    <name evidence="7" type="ORF">QCA50_015394</name>
</gene>